<feature type="coiled-coil region" evidence="1">
    <location>
        <begin position="160"/>
        <end position="187"/>
    </location>
</feature>
<evidence type="ECO:0000256" key="2">
    <source>
        <dbReference type="SAM" id="MobiDB-lite"/>
    </source>
</evidence>
<organism evidence="3 4">
    <name type="scientific">Aspergillus cristatus</name>
    <name type="common">Chinese Fuzhuan brick tea-fermentation fungus</name>
    <name type="synonym">Eurotium cristatum</name>
    <dbReference type="NCBI Taxonomy" id="573508"/>
    <lineage>
        <taxon>Eukaryota</taxon>
        <taxon>Fungi</taxon>
        <taxon>Dikarya</taxon>
        <taxon>Ascomycota</taxon>
        <taxon>Pezizomycotina</taxon>
        <taxon>Eurotiomycetes</taxon>
        <taxon>Eurotiomycetidae</taxon>
        <taxon>Eurotiales</taxon>
        <taxon>Aspergillaceae</taxon>
        <taxon>Aspergillus</taxon>
        <taxon>Aspergillus subgen. Aspergillus</taxon>
    </lineage>
</organism>
<feature type="region of interest" description="Disordered" evidence="2">
    <location>
        <begin position="1"/>
        <end position="88"/>
    </location>
</feature>
<dbReference type="EMBL" id="JXNT01000001">
    <property type="protein sequence ID" value="ODM23816.1"/>
    <property type="molecule type" value="Genomic_DNA"/>
</dbReference>
<accession>A0A1E3BTY2</accession>
<comment type="caution">
    <text evidence="3">The sequence shown here is derived from an EMBL/GenBank/DDBJ whole genome shotgun (WGS) entry which is preliminary data.</text>
</comment>
<sequence>MEAQRLRGGGISHASPPGVGNVASQLVGTPDMPVTPTPTRWRSGNVMQPEFNEGSMESASMDEDEGQECWQPGGSSRAPSRASEARRGIRQRKILQKSLISRPKHHTSLLDASKQAQLLVGALEAAQTQQQEMHQMVREQVQAHLAGELSNWRAEQQIHEEIYLERITNLEQEVSKLRTELIEAQRISQRTVHQPGPVRQNTPAIDTQPNRVNKHDNNQTPKVRETSQQPRQELRFADLAALLSTRPGGQEWQEVTKKKPKNQQTQAAAVATQPNPIKLKPAKDSPKEARRLLFRCEGGKAAPRSEKEDVILAINRAVAKEHFPGFIRVVDAGYTNTGAITILLEKGTLGSMLLPNYKDLLVTAARRADPAVISVESPEQWYHVKVHGVPIKRYLTCGLALAREEIELGTEYQLKRNPTWLRSSRELQNSNQKGSTIVITVGSLEEARRLLINGIRFGGSRYKTEQYWETGVDTICPRCCQLGHRSFKACGDRPPCCFICAGPHEGTEHVCRVVDCPAKPGTACKHTPAKCGTCGGPHPATVGNCPAKRAMRKELRKRTIESKNGSLPAEGPQRTNSVEPAILSSPGFTFTVVN</sequence>
<dbReference type="Proteomes" id="UP000094569">
    <property type="component" value="Unassembled WGS sequence"/>
</dbReference>
<dbReference type="OrthoDB" id="4365810at2759"/>
<protein>
    <submittedName>
        <fullName evidence="3">Uncharacterized protein</fullName>
    </submittedName>
</protein>
<evidence type="ECO:0000313" key="3">
    <source>
        <dbReference type="EMBL" id="ODM23816.1"/>
    </source>
</evidence>
<gene>
    <name evidence="3" type="ORF">SI65_01405</name>
</gene>
<dbReference type="AlphaFoldDB" id="A0A1E3BTY2"/>
<evidence type="ECO:0000256" key="1">
    <source>
        <dbReference type="SAM" id="Coils"/>
    </source>
</evidence>
<keyword evidence="1" id="KW-0175">Coiled coil</keyword>
<feature type="compositionally biased region" description="Polar residues" evidence="2">
    <location>
        <begin position="199"/>
        <end position="211"/>
    </location>
</feature>
<feature type="region of interest" description="Disordered" evidence="2">
    <location>
        <begin position="558"/>
        <end position="581"/>
    </location>
</feature>
<proteinExistence type="predicted"/>
<dbReference type="STRING" id="573508.A0A1E3BTY2"/>
<name>A0A1E3BTY2_ASPCR</name>
<dbReference type="VEuPathDB" id="FungiDB:SI65_01405"/>
<reference evidence="3 4" key="1">
    <citation type="journal article" date="2016" name="BMC Genomics">
        <title>Comparative genomic and transcriptomic analyses of the Fuzhuan brick tea-fermentation fungus Aspergillus cristatus.</title>
        <authorList>
            <person name="Ge Y."/>
            <person name="Wang Y."/>
            <person name="Liu Y."/>
            <person name="Tan Y."/>
            <person name="Ren X."/>
            <person name="Zhang X."/>
            <person name="Hyde K.D."/>
            <person name="Liu Y."/>
            <person name="Liu Z."/>
        </authorList>
    </citation>
    <scope>NUCLEOTIDE SEQUENCE [LARGE SCALE GENOMIC DNA]</scope>
    <source>
        <strain evidence="3 4">GZAAS20.1005</strain>
    </source>
</reference>
<evidence type="ECO:0000313" key="4">
    <source>
        <dbReference type="Proteomes" id="UP000094569"/>
    </source>
</evidence>
<feature type="compositionally biased region" description="Polar residues" evidence="2">
    <location>
        <begin position="37"/>
        <end position="46"/>
    </location>
</feature>
<feature type="compositionally biased region" description="Basic and acidic residues" evidence="2">
    <location>
        <begin position="213"/>
        <end position="225"/>
    </location>
</feature>
<keyword evidence="4" id="KW-1185">Reference proteome</keyword>
<feature type="region of interest" description="Disordered" evidence="2">
    <location>
        <begin position="190"/>
        <end position="230"/>
    </location>
</feature>
<feature type="compositionally biased region" description="Low complexity" evidence="2">
    <location>
        <begin position="72"/>
        <end position="82"/>
    </location>
</feature>